<dbReference type="InterPro" id="IPR014743">
    <property type="entry name" value="Cl-channel_core"/>
</dbReference>
<dbReference type="EMBL" id="UGXG01000002">
    <property type="protein sequence ID" value="SUG47862.1"/>
    <property type="molecule type" value="Genomic_DNA"/>
</dbReference>
<dbReference type="AlphaFoldDB" id="A0A379TB59"/>
<keyword evidence="1" id="KW-0472">Membrane</keyword>
<sequence>MFRRLLIATLIGILAALAVAAFRHAMQFLEWLFLSNDTGSLVNAAAGLSPWRRLITPALGGLAAGLLLWRWQKMNQQRPPRAY</sequence>
<organism evidence="2 3">
    <name type="scientific">Salmonella enterica subsp. arizonae</name>
    <dbReference type="NCBI Taxonomy" id="59203"/>
    <lineage>
        <taxon>Bacteria</taxon>
        <taxon>Pseudomonadati</taxon>
        <taxon>Pseudomonadota</taxon>
        <taxon>Gammaproteobacteria</taxon>
        <taxon>Enterobacterales</taxon>
        <taxon>Enterobacteriaceae</taxon>
        <taxon>Salmonella</taxon>
    </lineage>
</organism>
<gene>
    <name evidence="2" type="primary">clcB_1</name>
    <name evidence="2" type="ORF">NCTC8297_03141</name>
</gene>
<name>A0A379TB59_SALER</name>
<dbReference type="SUPFAM" id="SSF81340">
    <property type="entry name" value="Clc chloride channel"/>
    <property type="match status" value="1"/>
</dbReference>
<reference evidence="2 3" key="1">
    <citation type="submission" date="2018-06" db="EMBL/GenBank/DDBJ databases">
        <authorList>
            <consortium name="Pathogen Informatics"/>
            <person name="Doyle S."/>
        </authorList>
    </citation>
    <scope>NUCLEOTIDE SEQUENCE [LARGE SCALE GENOMIC DNA]</scope>
    <source>
        <strain evidence="2 3">NCTC8297</strain>
    </source>
</reference>
<keyword evidence="1" id="KW-1133">Transmembrane helix</keyword>
<protein>
    <submittedName>
        <fullName evidence="2">Voltage gated chloride channel protein</fullName>
    </submittedName>
</protein>
<evidence type="ECO:0000313" key="3">
    <source>
        <dbReference type="Proteomes" id="UP000254741"/>
    </source>
</evidence>
<proteinExistence type="predicted"/>
<evidence type="ECO:0000256" key="1">
    <source>
        <dbReference type="SAM" id="Phobius"/>
    </source>
</evidence>
<dbReference type="Proteomes" id="UP000254741">
    <property type="component" value="Unassembled WGS sequence"/>
</dbReference>
<feature type="transmembrane region" description="Helical" evidence="1">
    <location>
        <begin position="54"/>
        <end position="71"/>
    </location>
</feature>
<keyword evidence="1" id="KW-0812">Transmembrane</keyword>
<accession>A0A379TB59</accession>
<evidence type="ECO:0000313" key="2">
    <source>
        <dbReference type="EMBL" id="SUG47862.1"/>
    </source>
</evidence>